<keyword evidence="6 13" id="KW-0812">Transmembrane</keyword>
<gene>
    <name evidence="15" type="ORF">J0A66_06780</name>
</gene>
<keyword evidence="3" id="KW-0813">Transport</keyword>
<organism evidence="15 16">
    <name type="scientific">Bowmanella dokdonensis</name>
    <dbReference type="NCBI Taxonomy" id="751969"/>
    <lineage>
        <taxon>Bacteria</taxon>
        <taxon>Pseudomonadati</taxon>
        <taxon>Pseudomonadota</taxon>
        <taxon>Gammaproteobacteria</taxon>
        <taxon>Alteromonadales</taxon>
        <taxon>Alteromonadaceae</taxon>
        <taxon>Bowmanella</taxon>
    </lineage>
</organism>
<dbReference type="InterPro" id="IPR052168">
    <property type="entry name" value="Cytochrome_b561_oxidase"/>
</dbReference>
<reference evidence="15" key="1">
    <citation type="submission" date="2021-03" db="EMBL/GenBank/DDBJ databases">
        <title>novel species isolated from a fishpond in China.</title>
        <authorList>
            <person name="Lu H."/>
            <person name="Cai Z."/>
        </authorList>
    </citation>
    <scope>NUCLEOTIDE SEQUENCE</scope>
    <source>
        <strain evidence="15">JCM 30855</strain>
    </source>
</reference>
<comment type="subcellular location">
    <subcellularLocation>
        <location evidence="2">Cell membrane</location>
        <topology evidence="2">Multi-pass membrane protein</topology>
    </subcellularLocation>
</comment>
<dbReference type="InterPro" id="IPR011577">
    <property type="entry name" value="Cyt_b561_bac/Ni-Hgenase"/>
</dbReference>
<protein>
    <submittedName>
        <fullName evidence="15">Cytochrome b</fullName>
    </submittedName>
</protein>
<dbReference type="PANTHER" id="PTHR30529:SF1">
    <property type="entry name" value="CYTOCHROME B561 HOMOLOG 2"/>
    <property type="match status" value="1"/>
</dbReference>
<dbReference type="RefSeq" id="WP_206573039.1">
    <property type="nucleotide sequence ID" value="NZ_JAFKCV010000003.1"/>
</dbReference>
<evidence type="ECO:0000256" key="4">
    <source>
        <dbReference type="ARBA" id="ARBA00022475"/>
    </source>
</evidence>
<evidence type="ECO:0000256" key="11">
    <source>
        <dbReference type="ARBA" id="ARBA00023136"/>
    </source>
</evidence>
<evidence type="ECO:0000256" key="7">
    <source>
        <dbReference type="ARBA" id="ARBA00022723"/>
    </source>
</evidence>
<dbReference type="AlphaFoldDB" id="A0A939IQT6"/>
<comment type="cofactor">
    <cofactor evidence="1">
        <name>heme b</name>
        <dbReference type="ChEBI" id="CHEBI:60344"/>
    </cofactor>
</comment>
<dbReference type="SUPFAM" id="SSF81342">
    <property type="entry name" value="Transmembrane di-heme cytochromes"/>
    <property type="match status" value="1"/>
</dbReference>
<keyword evidence="16" id="KW-1185">Reference proteome</keyword>
<dbReference type="Gene3D" id="1.20.950.20">
    <property type="entry name" value="Transmembrane di-heme cytochromes, Chain C"/>
    <property type="match status" value="1"/>
</dbReference>
<evidence type="ECO:0000256" key="12">
    <source>
        <dbReference type="ARBA" id="ARBA00037975"/>
    </source>
</evidence>
<evidence type="ECO:0000256" key="3">
    <source>
        <dbReference type="ARBA" id="ARBA00022448"/>
    </source>
</evidence>
<dbReference type="GO" id="GO:0046872">
    <property type="term" value="F:metal ion binding"/>
    <property type="evidence" value="ECO:0007669"/>
    <property type="project" value="UniProtKB-KW"/>
</dbReference>
<accession>A0A939IQT6</accession>
<evidence type="ECO:0000256" key="8">
    <source>
        <dbReference type="ARBA" id="ARBA00022982"/>
    </source>
</evidence>
<dbReference type="GO" id="GO:0022904">
    <property type="term" value="P:respiratory electron transport chain"/>
    <property type="evidence" value="ECO:0007669"/>
    <property type="project" value="InterPro"/>
</dbReference>
<evidence type="ECO:0000313" key="15">
    <source>
        <dbReference type="EMBL" id="MBN7824927.1"/>
    </source>
</evidence>
<keyword evidence="8" id="KW-0249">Electron transport</keyword>
<dbReference type="Pfam" id="PF01292">
    <property type="entry name" value="Ni_hydr_CYTB"/>
    <property type="match status" value="1"/>
</dbReference>
<dbReference type="EMBL" id="JAFKCV010000003">
    <property type="protein sequence ID" value="MBN7824927.1"/>
    <property type="molecule type" value="Genomic_DNA"/>
</dbReference>
<comment type="caution">
    <text evidence="15">The sequence shown here is derived from an EMBL/GenBank/DDBJ whole genome shotgun (WGS) entry which is preliminary data.</text>
</comment>
<evidence type="ECO:0000256" key="2">
    <source>
        <dbReference type="ARBA" id="ARBA00004651"/>
    </source>
</evidence>
<dbReference type="GO" id="GO:0005886">
    <property type="term" value="C:plasma membrane"/>
    <property type="evidence" value="ECO:0007669"/>
    <property type="project" value="UniProtKB-SubCell"/>
</dbReference>
<feature type="transmembrane region" description="Helical" evidence="13">
    <location>
        <begin position="88"/>
        <end position="107"/>
    </location>
</feature>
<dbReference type="InterPro" id="IPR016174">
    <property type="entry name" value="Di-haem_cyt_TM"/>
</dbReference>
<feature type="transmembrane region" description="Helical" evidence="13">
    <location>
        <begin position="143"/>
        <end position="164"/>
    </location>
</feature>
<dbReference type="Proteomes" id="UP000664654">
    <property type="component" value="Unassembled WGS sequence"/>
</dbReference>
<evidence type="ECO:0000256" key="10">
    <source>
        <dbReference type="ARBA" id="ARBA00023004"/>
    </source>
</evidence>
<evidence type="ECO:0000313" key="16">
    <source>
        <dbReference type="Proteomes" id="UP000664654"/>
    </source>
</evidence>
<sequence>MQKKSTGWGWPLLLTHWLSAVALIGLFALGWWMVDLTYYSDWYKTAPHIHKSVGILLALLTLARIGWRISRGRPEAIGKAWEIRLSHFVHILIYLLLITIFTSGYLISTADGSAIDVFNWFSVPGLGEFVENQEDLAGEFHEYLAYGLMGLVLLHTAGALKHHFLDKDKTLIRMLKPKER</sequence>
<name>A0A939IQT6_9ALTE</name>
<keyword evidence="9 13" id="KW-1133">Transmembrane helix</keyword>
<evidence type="ECO:0000259" key="14">
    <source>
        <dbReference type="Pfam" id="PF01292"/>
    </source>
</evidence>
<keyword evidence="7" id="KW-0479">Metal-binding</keyword>
<keyword evidence="11 13" id="KW-0472">Membrane</keyword>
<evidence type="ECO:0000256" key="13">
    <source>
        <dbReference type="SAM" id="Phobius"/>
    </source>
</evidence>
<keyword evidence="4" id="KW-1003">Cell membrane</keyword>
<keyword evidence="10" id="KW-0408">Iron</keyword>
<evidence type="ECO:0000256" key="6">
    <source>
        <dbReference type="ARBA" id="ARBA00022692"/>
    </source>
</evidence>
<feature type="transmembrane region" description="Helical" evidence="13">
    <location>
        <begin position="49"/>
        <end position="67"/>
    </location>
</feature>
<evidence type="ECO:0000256" key="1">
    <source>
        <dbReference type="ARBA" id="ARBA00001970"/>
    </source>
</evidence>
<evidence type="ECO:0000256" key="9">
    <source>
        <dbReference type="ARBA" id="ARBA00022989"/>
    </source>
</evidence>
<feature type="transmembrane region" description="Helical" evidence="13">
    <location>
        <begin position="12"/>
        <end position="34"/>
    </location>
</feature>
<proteinExistence type="inferred from homology"/>
<dbReference type="GO" id="GO:0020037">
    <property type="term" value="F:heme binding"/>
    <property type="evidence" value="ECO:0007669"/>
    <property type="project" value="TreeGrafter"/>
</dbReference>
<dbReference type="PANTHER" id="PTHR30529">
    <property type="entry name" value="CYTOCHROME B561"/>
    <property type="match status" value="1"/>
</dbReference>
<dbReference type="GO" id="GO:0009055">
    <property type="term" value="F:electron transfer activity"/>
    <property type="evidence" value="ECO:0007669"/>
    <property type="project" value="InterPro"/>
</dbReference>
<keyword evidence="5" id="KW-0349">Heme</keyword>
<comment type="similarity">
    <text evidence="12">Belongs to the cytochrome b561 family.</text>
</comment>
<evidence type="ECO:0000256" key="5">
    <source>
        <dbReference type="ARBA" id="ARBA00022617"/>
    </source>
</evidence>
<feature type="domain" description="Cytochrome b561 bacterial/Ni-hydrogenase" evidence="14">
    <location>
        <begin position="8"/>
        <end position="176"/>
    </location>
</feature>